<protein>
    <submittedName>
        <fullName evidence="2">Phage portal protein</fullName>
    </submittedName>
</protein>
<evidence type="ECO:0000256" key="1">
    <source>
        <dbReference type="SAM" id="MobiDB-lite"/>
    </source>
</evidence>
<proteinExistence type="predicted"/>
<accession>A0A5B8FYS2</accession>
<dbReference type="InterPro" id="IPR006944">
    <property type="entry name" value="Phage/GTA_portal"/>
</dbReference>
<dbReference type="InterPro" id="IPR006427">
    <property type="entry name" value="Portal_HK97"/>
</dbReference>
<dbReference type="OrthoDB" id="7592047at2"/>
<feature type="region of interest" description="Disordered" evidence="1">
    <location>
        <begin position="367"/>
        <end position="392"/>
    </location>
</feature>
<dbReference type="RefSeq" id="WP_138579642.1">
    <property type="nucleotide sequence ID" value="NZ_CP040818.1"/>
</dbReference>
<evidence type="ECO:0000313" key="3">
    <source>
        <dbReference type="Proteomes" id="UP000305888"/>
    </source>
</evidence>
<keyword evidence="3" id="KW-1185">Reference proteome</keyword>
<feature type="compositionally biased region" description="Polar residues" evidence="1">
    <location>
        <begin position="382"/>
        <end position="392"/>
    </location>
</feature>
<dbReference type="Pfam" id="PF04860">
    <property type="entry name" value="Phage_portal"/>
    <property type="match status" value="1"/>
</dbReference>
<dbReference type="Proteomes" id="UP000305888">
    <property type="component" value="Chromosome"/>
</dbReference>
<dbReference type="NCBIfam" id="TIGR01537">
    <property type="entry name" value="portal_HK97"/>
    <property type="match status" value="1"/>
</dbReference>
<dbReference type="AlphaFoldDB" id="A0A5B8FYS2"/>
<sequence>MGSWWRPWSWFGSSVSTTASLPIDVSRRMRRLGPDGFLQLSAVLCGVRVISEGVAMAPLKVYRQTREGGQTRRRPATDLRVYDLLYRKPNEWMTAFEWRELMTVHAVVYGNAFSMVNRVGGKVDELIPIHPRDMQVSWDKGVLSYRATVDGRQFDLSVSEVFHLRGPSMDGRVGLEVMALMRDMLYLTAGLEGQQIDLQEQGGRPSGILSYKGDRLSPESREALREAWVERFGPDGRGGVAVLDEGWSFTAMQVSQIDQQHLESRRFQIEEVARALRVQPLMIMQASGMSYASAEQLFQAHVVHTLMPWFERWEQALDRVVLPEPELYAYHNVKGLMRGTAVDRAAYYEKALGAPGKPGWMTQNEVRDAEGEDRVEDGDWLNNGNLQTGTET</sequence>
<feature type="compositionally biased region" description="Acidic residues" evidence="1">
    <location>
        <begin position="370"/>
        <end position="379"/>
    </location>
</feature>
<dbReference type="KEGG" id="ppru:FDP22_12565"/>
<reference evidence="2 3" key="1">
    <citation type="submission" date="2019-06" db="EMBL/GenBank/DDBJ databases">
        <title>Genome sequence of Rhodobacteraceae bacterium D4M1.</title>
        <authorList>
            <person name="Cao J."/>
        </authorList>
    </citation>
    <scope>NUCLEOTIDE SEQUENCE [LARGE SCALE GENOMIC DNA]</scope>
    <source>
        <strain evidence="2 3">D4M1</strain>
    </source>
</reference>
<evidence type="ECO:0000313" key="2">
    <source>
        <dbReference type="EMBL" id="QDL92540.1"/>
    </source>
</evidence>
<name>A0A5B8FYS2_9RHOB</name>
<dbReference type="EMBL" id="CP040818">
    <property type="protein sequence ID" value="QDL92540.1"/>
    <property type="molecule type" value="Genomic_DNA"/>
</dbReference>
<organism evidence="2 3">
    <name type="scientific">Paroceanicella profunda</name>
    <dbReference type="NCBI Taxonomy" id="2579971"/>
    <lineage>
        <taxon>Bacteria</taxon>
        <taxon>Pseudomonadati</taxon>
        <taxon>Pseudomonadota</taxon>
        <taxon>Alphaproteobacteria</taxon>
        <taxon>Rhodobacterales</taxon>
        <taxon>Paracoccaceae</taxon>
        <taxon>Paroceanicella</taxon>
    </lineage>
</organism>
<gene>
    <name evidence="2" type="ORF">FDP22_12565</name>
</gene>